<dbReference type="InterPro" id="IPR036691">
    <property type="entry name" value="Endo/exonu/phosph_ase_sf"/>
</dbReference>
<dbReference type="PANTHER" id="PTHR12121">
    <property type="entry name" value="CARBON CATABOLITE REPRESSOR PROTEIN 4"/>
    <property type="match status" value="1"/>
</dbReference>
<dbReference type="RefSeq" id="XP_067820301.1">
    <property type="nucleotide sequence ID" value="XM_067963616.1"/>
</dbReference>
<dbReference type="PANTHER" id="PTHR12121:SF36">
    <property type="entry name" value="ENDONUCLEASE_EXONUCLEASE_PHOSPHATASE DOMAIN-CONTAINING PROTEIN"/>
    <property type="match status" value="1"/>
</dbReference>
<dbReference type="EMBL" id="SHOA02000001">
    <property type="protein sequence ID" value="TDH70802.1"/>
    <property type="molecule type" value="Genomic_DNA"/>
</dbReference>
<keyword evidence="2" id="KW-0812">Transmembrane</keyword>
<keyword evidence="2" id="KW-1133">Transmembrane helix</keyword>
<reference evidence="4 5" key="1">
    <citation type="journal article" date="2021" name="Genome Biol.">
        <title>AFLAP: assembly-free linkage analysis pipeline using k-mers from genome sequencing data.</title>
        <authorList>
            <person name="Fletcher K."/>
            <person name="Zhang L."/>
            <person name="Gil J."/>
            <person name="Han R."/>
            <person name="Cavanaugh K."/>
            <person name="Michelmore R."/>
        </authorList>
    </citation>
    <scope>NUCLEOTIDE SEQUENCE [LARGE SCALE GENOMIC DNA]</scope>
    <source>
        <strain evidence="4 5">SF5</strain>
    </source>
</reference>
<dbReference type="GO" id="GO:0000175">
    <property type="term" value="F:3'-5'-RNA exonuclease activity"/>
    <property type="evidence" value="ECO:0007669"/>
    <property type="project" value="TreeGrafter"/>
</dbReference>
<evidence type="ECO:0000256" key="1">
    <source>
        <dbReference type="SAM" id="MobiDB-lite"/>
    </source>
</evidence>
<organism evidence="4 5">
    <name type="scientific">Bremia lactucae</name>
    <name type="common">Lettuce downy mildew</name>
    <dbReference type="NCBI Taxonomy" id="4779"/>
    <lineage>
        <taxon>Eukaryota</taxon>
        <taxon>Sar</taxon>
        <taxon>Stramenopiles</taxon>
        <taxon>Oomycota</taxon>
        <taxon>Peronosporomycetes</taxon>
        <taxon>Peronosporales</taxon>
        <taxon>Peronosporaceae</taxon>
        <taxon>Bremia</taxon>
    </lineage>
</organism>
<evidence type="ECO:0000259" key="3">
    <source>
        <dbReference type="Pfam" id="PF03372"/>
    </source>
</evidence>
<dbReference type="CDD" id="cd09083">
    <property type="entry name" value="EEP-1"/>
    <property type="match status" value="1"/>
</dbReference>
<dbReference type="KEGG" id="blac:94349287"/>
<dbReference type="GeneID" id="94349287"/>
<feature type="domain" description="Endonuclease/exonuclease/phosphatase" evidence="3">
    <location>
        <begin position="112"/>
        <end position="365"/>
    </location>
</feature>
<accession>A0A976IG90</accession>
<keyword evidence="5" id="KW-1185">Reference proteome</keyword>
<dbReference type="InterPro" id="IPR005135">
    <property type="entry name" value="Endo/exonuclease/phosphatase"/>
</dbReference>
<dbReference type="Proteomes" id="UP000294530">
    <property type="component" value="Unassembled WGS sequence"/>
</dbReference>
<protein>
    <recommendedName>
        <fullName evidence="3">Endonuclease/exonuclease/phosphatase domain-containing protein</fullName>
    </recommendedName>
</protein>
<feature type="transmembrane region" description="Helical" evidence="2">
    <location>
        <begin position="34"/>
        <end position="52"/>
    </location>
</feature>
<evidence type="ECO:0000256" key="2">
    <source>
        <dbReference type="SAM" id="Phobius"/>
    </source>
</evidence>
<dbReference type="SUPFAM" id="SSF56219">
    <property type="entry name" value="DNase I-like"/>
    <property type="match status" value="1"/>
</dbReference>
<sequence length="385" mass="44049">MSKRGPFFSSNTAPRNPYYRHSQSQRPRASTTEWLYRFLGALVVVMLFLGTYESFRGVEPLLVAPTYIDPQAKDAIISTEKRNHLKLRSATAGQDSQPSQKLSSSPLRLKIMTFNLRFAGTSDGHNGWQYRKDHVADLIDRYHPVLMGTQEGLKAQLLELEGLLKMPYERFGVEREKNGEFEQIFYDPTVLERLDDGNFWLSEKPDTSGIKGWDANCVRMVTWGKFRIHATQQELFFFNTQLDHVGRTARAEGSRLLSQRIQLIAGNAPVFLVGDFNTYRYASTYKYFTSQEDGPHFYEAWPAAEKQIGNVSYTYHGWAGVKNDGEKTAVRAANHIDWIFFRPQMTVLQTEVITENRNGRYPSDHYPIQAEILFPSAVDLPPPTG</sequence>
<dbReference type="Pfam" id="PF03372">
    <property type="entry name" value="Exo_endo_phos"/>
    <property type="match status" value="1"/>
</dbReference>
<dbReference type="Gene3D" id="3.60.10.10">
    <property type="entry name" value="Endonuclease/exonuclease/phosphatase"/>
    <property type="match status" value="1"/>
</dbReference>
<proteinExistence type="predicted"/>
<dbReference type="AlphaFoldDB" id="A0A976IG90"/>
<comment type="caution">
    <text evidence="4">The sequence shown here is derived from an EMBL/GenBank/DDBJ whole genome shotgun (WGS) entry which is preliminary data.</text>
</comment>
<dbReference type="InterPro" id="IPR050410">
    <property type="entry name" value="CCR4/nocturin_mRNA_transcr"/>
</dbReference>
<feature type="region of interest" description="Disordered" evidence="1">
    <location>
        <begin position="1"/>
        <end position="24"/>
    </location>
</feature>
<keyword evidence="2" id="KW-0472">Membrane</keyword>
<evidence type="ECO:0000313" key="5">
    <source>
        <dbReference type="Proteomes" id="UP000294530"/>
    </source>
</evidence>
<gene>
    <name evidence="4" type="ORF">CCR75_005535</name>
</gene>
<dbReference type="OrthoDB" id="276515at2759"/>
<name>A0A976IG90_BRELC</name>
<evidence type="ECO:0000313" key="4">
    <source>
        <dbReference type="EMBL" id="TDH70802.1"/>
    </source>
</evidence>